<feature type="compositionally biased region" description="Basic and acidic residues" evidence="2">
    <location>
        <begin position="135"/>
        <end position="163"/>
    </location>
</feature>
<feature type="compositionally biased region" description="Polar residues" evidence="2">
    <location>
        <begin position="175"/>
        <end position="191"/>
    </location>
</feature>
<keyword evidence="5" id="KW-1185">Reference proteome</keyword>
<feature type="compositionally biased region" description="Low complexity" evidence="2">
    <location>
        <begin position="372"/>
        <end position="392"/>
    </location>
</feature>
<name>A0A485LCB0_9STRA</name>
<accession>A0A485LCB0</accession>
<feature type="compositionally biased region" description="Polar residues" evidence="2">
    <location>
        <begin position="46"/>
        <end position="64"/>
    </location>
</feature>
<feature type="compositionally biased region" description="Basic and acidic residues" evidence="2">
    <location>
        <begin position="273"/>
        <end position="285"/>
    </location>
</feature>
<feature type="coiled-coil region" evidence="1">
    <location>
        <begin position="651"/>
        <end position="678"/>
    </location>
</feature>
<feature type="region of interest" description="Disordered" evidence="2">
    <location>
        <begin position="110"/>
        <end position="244"/>
    </location>
</feature>
<evidence type="ECO:0000256" key="2">
    <source>
        <dbReference type="SAM" id="MobiDB-lite"/>
    </source>
</evidence>
<feature type="coiled-coil region" evidence="1">
    <location>
        <begin position="953"/>
        <end position="1022"/>
    </location>
</feature>
<feature type="compositionally biased region" description="Basic and acidic residues" evidence="2">
    <location>
        <begin position="342"/>
        <end position="357"/>
    </location>
</feature>
<protein>
    <submittedName>
        <fullName evidence="4">Aste57867_18710 protein</fullName>
    </submittedName>
</protein>
<dbReference type="EMBL" id="CAADRA010006428">
    <property type="protein sequence ID" value="VFT95444.1"/>
    <property type="molecule type" value="Genomic_DNA"/>
</dbReference>
<feature type="region of interest" description="Disordered" evidence="2">
    <location>
        <begin position="43"/>
        <end position="69"/>
    </location>
</feature>
<sequence>MVDFHKGETELPIPNLERIELSAEERMTGSNSRSLYGNALRPQVAAVNSSHRSNSLRGTQSPYTHTDKDEQLYNLVSDLSNACRKDSNANALKDFSLIETLEKSAKDILARRNNQDTSPGKGATPVDLIQKRRRLSQEGKSDESGDDEPRVQRIERPGGDAPKRYNMPTFFSAMPRSNSTLPPSRSGSQEETPLKTKSIMAAPSKQTSFEDFSDHEDDEPSFARDSFGSDMFGRDTSFSRDTYSRETGVYSREALCMDDLSLDEINMIAPGQDELHRKRSHEDIRSGGVSKDDDDIQSIMDKAKGVVNPDVAPKSTEKEPEFVYTHLGSKLKSNRGRSGSGSKERSRRGSSDKKAITDAKLISINKSIGGTSSSATAAAAQAARAAMRSQTMLESKTQWSYKPEPDFKIPAKSTEKPRVVVAERKPELKKPVPSAAPVVEVKRAAPRKEFSLDDTIQDEAPKKRSPGGVPVERVVQEDKAAVAAAAELQKKIDALEAKLAKKESECEKMVSELLTQDAQWKTQFEASETAYKVLEKSVASLTTQNTHLTDQMKELEERIPSGDSSSHRIVWHMREILREEEADNRVEATKASKISALVNRFEKSNAQVQADFAQQLRHEIKTIGLARSASISADNTTFNGAAPTSDLDEKLADRDATIEALKREAKNYQSQLEMALHTAMNRDQDVVELEKQLSTMQLGAAASDQVSELQKALQSQKASAKLLSEKLAAVEAMSLYREQEKARLDERVADLTRKLEARAAGDAAALASVTTDLEAQRAEVTRLQKALDAKTKEFATSSARDSMLQDPVVRKSVRFDDESESLRAELKKKDAQMGEMHAALHEQTCDINALKQELLAKTETIEHLSMDFSQRLEAYTQAQRDGAHYSDPEMEKMEMFLFNQVCAKQEEVDELIHELERKDEEIKALVERGGSMRTSHDGSGDSTAALGASETQVTELGAQLKLLKEQNAHLTQETQLQARSIESKQKQIKTLLELMASKEEELAELDEALATAEMQVEHLKQQFNVSFTQEEEDGFAAAYREGGRRSSICMRRDSLPSFTAYKAPHLEPGYDEYDRDDKKSMLRGDSSATAAIDDDFAGSPRFSCLSYGSPGRDSLASRSSEWGLEF</sequence>
<feature type="compositionally biased region" description="Low complexity" evidence="2">
    <location>
        <begin position="328"/>
        <end position="341"/>
    </location>
</feature>
<dbReference type="AlphaFoldDB" id="A0A485LCB0"/>
<evidence type="ECO:0000313" key="4">
    <source>
        <dbReference type="EMBL" id="VFT95444.1"/>
    </source>
</evidence>
<evidence type="ECO:0000313" key="3">
    <source>
        <dbReference type="EMBL" id="KAF0689865.1"/>
    </source>
</evidence>
<gene>
    <name evidence="4" type="primary">Aste57867_18710</name>
    <name evidence="3" type="ORF">As57867_018646</name>
    <name evidence="4" type="ORF">ASTE57867_18710</name>
</gene>
<feature type="coiled-coil region" evidence="1">
    <location>
        <begin position="478"/>
        <end position="512"/>
    </location>
</feature>
<organism evidence="4 5">
    <name type="scientific">Aphanomyces stellatus</name>
    <dbReference type="NCBI Taxonomy" id="120398"/>
    <lineage>
        <taxon>Eukaryota</taxon>
        <taxon>Sar</taxon>
        <taxon>Stramenopiles</taxon>
        <taxon>Oomycota</taxon>
        <taxon>Saprolegniomycetes</taxon>
        <taxon>Saprolegniales</taxon>
        <taxon>Verrucalvaceae</taxon>
        <taxon>Aphanomyces</taxon>
    </lineage>
</organism>
<feature type="region of interest" description="Disordered" evidence="2">
    <location>
        <begin position="447"/>
        <end position="471"/>
    </location>
</feature>
<feature type="coiled-coil region" evidence="1">
    <location>
        <begin position="766"/>
        <end position="793"/>
    </location>
</feature>
<dbReference type="EMBL" id="VJMH01006407">
    <property type="protein sequence ID" value="KAF0689865.1"/>
    <property type="molecule type" value="Genomic_DNA"/>
</dbReference>
<feature type="region of interest" description="Disordered" evidence="2">
    <location>
        <begin position="272"/>
        <end position="412"/>
    </location>
</feature>
<keyword evidence="1" id="KW-0175">Coiled coil</keyword>
<dbReference type="Proteomes" id="UP000332933">
    <property type="component" value="Unassembled WGS sequence"/>
</dbReference>
<feature type="compositionally biased region" description="Acidic residues" evidence="2">
    <location>
        <begin position="211"/>
        <end position="220"/>
    </location>
</feature>
<feature type="compositionally biased region" description="Basic and acidic residues" evidence="2">
    <location>
        <begin position="403"/>
        <end position="412"/>
    </location>
</feature>
<reference evidence="4 5" key="1">
    <citation type="submission" date="2019-03" db="EMBL/GenBank/DDBJ databases">
        <authorList>
            <person name="Gaulin E."/>
            <person name="Dumas B."/>
        </authorList>
    </citation>
    <scope>NUCLEOTIDE SEQUENCE [LARGE SCALE GENOMIC DNA]</scope>
    <source>
        <strain evidence="4">CBS 568.67</strain>
    </source>
</reference>
<dbReference type="OrthoDB" id="75141at2759"/>
<proteinExistence type="predicted"/>
<evidence type="ECO:0000256" key="1">
    <source>
        <dbReference type="SAM" id="Coils"/>
    </source>
</evidence>
<reference evidence="3" key="2">
    <citation type="submission" date="2019-06" db="EMBL/GenBank/DDBJ databases">
        <title>Genomics analysis of Aphanomyces spp. identifies a new class of oomycete effector associated with host adaptation.</title>
        <authorList>
            <person name="Gaulin E."/>
        </authorList>
    </citation>
    <scope>NUCLEOTIDE SEQUENCE</scope>
    <source>
        <strain evidence="3">CBS 578.67</strain>
    </source>
</reference>
<evidence type="ECO:0000313" key="5">
    <source>
        <dbReference type="Proteomes" id="UP000332933"/>
    </source>
</evidence>